<sequence length="137" mass="15599">MKRLLLSLTIIALTSCRSDDDSAVQTDDSFIIGSWTLSKSLLDGNERNIDDCIKRSNFIFKSDGNYTESIYFTERDGPCELDIEKLGIWENLGKKTVRLKYTPNPAGGTPYEEDIIINGNTFSIYYDTPYISIYKKN</sequence>
<name>A0A923HAK3_9FLAO</name>
<reference evidence="2" key="1">
    <citation type="submission" date="2020-08" db="EMBL/GenBank/DDBJ databases">
        <title>Hyunsoonleella sp. strain SJ7 genome sequencing and assembly.</title>
        <authorList>
            <person name="Kim I."/>
        </authorList>
    </citation>
    <scope>NUCLEOTIDE SEQUENCE</scope>
    <source>
        <strain evidence="2">SJ7</strain>
    </source>
</reference>
<evidence type="ECO:0000313" key="2">
    <source>
        <dbReference type="EMBL" id="MBC3759880.1"/>
    </source>
</evidence>
<dbReference type="AlphaFoldDB" id="A0A923HAK3"/>
<proteinExistence type="predicted"/>
<dbReference type="RefSeq" id="WP_186563846.1">
    <property type="nucleotide sequence ID" value="NZ_JACNMF010000006.1"/>
</dbReference>
<protein>
    <submittedName>
        <fullName evidence="2">Lipocalin family protein</fullName>
    </submittedName>
</protein>
<feature type="domain" description="Lipocalin-like" evidence="1">
    <location>
        <begin position="31"/>
        <end position="124"/>
    </location>
</feature>
<dbReference type="Pfam" id="PF13648">
    <property type="entry name" value="Lipocalin_4"/>
    <property type="match status" value="1"/>
</dbReference>
<accession>A0A923HAK3</accession>
<keyword evidence="3" id="KW-1185">Reference proteome</keyword>
<comment type="caution">
    <text evidence="2">The sequence shown here is derived from an EMBL/GenBank/DDBJ whole genome shotgun (WGS) entry which is preliminary data.</text>
</comment>
<dbReference type="InterPro" id="IPR024311">
    <property type="entry name" value="Lipocalin-like"/>
</dbReference>
<organism evidence="2 3">
    <name type="scientific">Hyunsoonleella aquatilis</name>
    <dbReference type="NCBI Taxonomy" id="2762758"/>
    <lineage>
        <taxon>Bacteria</taxon>
        <taxon>Pseudomonadati</taxon>
        <taxon>Bacteroidota</taxon>
        <taxon>Flavobacteriia</taxon>
        <taxon>Flavobacteriales</taxon>
        <taxon>Flavobacteriaceae</taxon>
    </lineage>
</organism>
<dbReference type="Proteomes" id="UP000656244">
    <property type="component" value="Unassembled WGS sequence"/>
</dbReference>
<evidence type="ECO:0000259" key="1">
    <source>
        <dbReference type="Pfam" id="PF13648"/>
    </source>
</evidence>
<evidence type="ECO:0000313" key="3">
    <source>
        <dbReference type="Proteomes" id="UP000656244"/>
    </source>
</evidence>
<dbReference type="PROSITE" id="PS51257">
    <property type="entry name" value="PROKAR_LIPOPROTEIN"/>
    <property type="match status" value="1"/>
</dbReference>
<dbReference type="EMBL" id="JACNMF010000006">
    <property type="protein sequence ID" value="MBC3759880.1"/>
    <property type="molecule type" value="Genomic_DNA"/>
</dbReference>
<gene>
    <name evidence="2" type="ORF">H7U19_15820</name>
</gene>